<dbReference type="EMBL" id="MTCY01000120">
    <property type="protein sequence ID" value="OWP74005.1"/>
    <property type="molecule type" value="Genomic_DNA"/>
</dbReference>
<sequence length="66" mass="7588">MYIWNVKKAIQRLLIFLVLWVGVIGKAQVYPVQVTPVFNTPYSSSISDYATSMDIKMRLLIHTTDL</sequence>
<proteinExistence type="predicted"/>
<dbReference type="Proteomes" id="UP000198034">
    <property type="component" value="Unassembled WGS sequence"/>
</dbReference>
<accession>A0A246G6Z1</accession>
<evidence type="ECO:0000313" key="1">
    <source>
        <dbReference type="EMBL" id="OWP74005.1"/>
    </source>
</evidence>
<name>A0A246G6Z1_9FLAO</name>
<feature type="non-terminal residue" evidence="1">
    <location>
        <position position="66"/>
    </location>
</feature>
<protein>
    <submittedName>
        <fullName evidence="1">Uncharacterized protein</fullName>
    </submittedName>
</protein>
<dbReference type="AlphaFoldDB" id="A0A246G6Z1"/>
<evidence type="ECO:0000313" key="2">
    <source>
        <dbReference type="Proteomes" id="UP000198034"/>
    </source>
</evidence>
<gene>
    <name evidence="1" type="ORF">BWK62_15310</name>
</gene>
<comment type="caution">
    <text evidence="1">The sequence shown here is derived from an EMBL/GenBank/DDBJ whole genome shotgun (WGS) entry which is preliminary data.</text>
</comment>
<organism evidence="1 2">
    <name type="scientific">Flavobacterium columnare</name>
    <dbReference type="NCBI Taxonomy" id="996"/>
    <lineage>
        <taxon>Bacteria</taxon>
        <taxon>Pseudomonadati</taxon>
        <taxon>Bacteroidota</taxon>
        <taxon>Flavobacteriia</taxon>
        <taxon>Flavobacteriales</taxon>
        <taxon>Flavobacteriaceae</taxon>
        <taxon>Flavobacterium</taxon>
    </lineage>
</organism>
<reference evidence="1 2" key="1">
    <citation type="journal article" date="2017" name="Infect. Genet. Evol.">
        <title>Comparative genome analysis of fish pathogen Flavobacterium columnare reveals extensive sequence diversity within the species.</title>
        <authorList>
            <person name="Kayansamruaj P."/>
            <person name="Dong H.T."/>
            <person name="Hirono I."/>
            <person name="Kondo H."/>
            <person name="Senapin S."/>
            <person name="Rodkhum C."/>
        </authorList>
    </citation>
    <scope>NUCLEOTIDE SEQUENCE [LARGE SCALE GENOMIC DNA]</scope>
    <source>
        <strain evidence="1 2">1214</strain>
    </source>
</reference>